<gene>
    <name evidence="1" type="ORF">ElyMa_002144000</name>
</gene>
<dbReference type="AlphaFoldDB" id="A0AAV4FK74"/>
<evidence type="ECO:0000313" key="2">
    <source>
        <dbReference type="Proteomes" id="UP000762676"/>
    </source>
</evidence>
<proteinExistence type="predicted"/>
<protein>
    <submittedName>
        <fullName evidence="1">Uncharacterized protein</fullName>
    </submittedName>
</protein>
<name>A0AAV4FK74_9GAST</name>
<evidence type="ECO:0000313" key="1">
    <source>
        <dbReference type="EMBL" id="GFR73754.1"/>
    </source>
</evidence>
<reference evidence="1 2" key="1">
    <citation type="journal article" date="2021" name="Elife">
        <title>Chloroplast acquisition without the gene transfer in kleptoplastic sea slugs, Plakobranchus ocellatus.</title>
        <authorList>
            <person name="Maeda T."/>
            <person name="Takahashi S."/>
            <person name="Yoshida T."/>
            <person name="Shimamura S."/>
            <person name="Takaki Y."/>
            <person name="Nagai Y."/>
            <person name="Toyoda A."/>
            <person name="Suzuki Y."/>
            <person name="Arimoto A."/>
            <person name="Ishii H."/>
            <person name="Satoh N."/>
            <person name="Nishiyama T."/>
            <person name="Hasebe M."/>
            <person name="Maruyama T."/>
            <person name="Minagawa J."/>
            <person name="Obokata J."/>
            <person name="Shigenobu S."/>
        </authorList>
    </citation>
    <scope>NUCLEOTIDE SEQUENCE [LARGE SCALE GENOMIC DNA]</scope>
</reference>
<dbReference type="Proteomes" id="UP000762676">
    <property type="component" value="Unassembled WGS sequence"/>
</dbReference>
<sequence length="126" mass="13902">MMAYCWNRISRDTPYSDQARLGTSSSHALSTPFCSHNTLHQTPVSLGLDGLSLSRETPLSNQARLGTSSSHALSTHFCSHLEAIYTYGGTHSFLVCQWYTDGPFNVNGLRWRTIDAPTANQNIQPA</sequence>
<accession>A0AAV4FK74</accession>
<comment type="caution">
    <text evidence="1">The sequence shown here is derived from an EMBL/GenBank/DDBJ whole genome shotgun (WGS) entry which is preliminary data.</text>
</comment>
<organism evidence="1 2">
    <name type="scientific">Elysia marginata</name>
    <dbReference type="NCBI Taxonomy" id="1093978"/>
    <lineage>
        <taxon>Eukaryota</taxon>
        <taxon>Metazoa</taxon>
        <taxon>Spiralia</taxon>
        <taxon>Lophotrochozoa</taxon>
        <taxon>Mollusca</taxon>
        <taxon>Gastropoda</taxon>
        <taxon>Heterobranchia</taxon>
        <taxon>Euthyneura</taxon>
        <taxon>Panpulmonata</taxon>
        <taxon>Sacoglossa</taxon>
        <taxon>Placobranchoidea</taxon>
        <taxon>Plakobranchidae</taxon>
        <taxon>Elysia</taxon>
    </lineage>
</organism>
<keyword evidence="2" id="KW-1185">Reference proteome</keyword>
<dbReference type="EMBL" id="BMAT01004464">
    <property type="protein sequence ID" value="GFR73754.1"/>
    <property type="molecule type" value="Genomic_DNA"/>
</dbReference>